<dbReference type="PROSITE" id="PS51257">
    <property type="entry name" value="PROKAR_LIPOPROTEIN"/>
    <property type="match status" value="1"/>
</dbReference>
<gene>
    <name evidence="2" type="ORF">GGQ87_002257</name>
</gene>
<comment type="caution">
    <text evidence="2">The sequence shown here is derived from an EMBL/GenBank/DDBJ whole genome shotgun (WGS) entry which is preliminary data.</text>
</comment>
<name>A0A7X6BP10_9CAUL</name>
<dbReference type="EMBL" id="JAATJM010000002">
    <property type="protein sequence ID" value="NJC41962.1"/>
    <property type="molecule type" value="Genomic_DNA"/>
</dbReference>
<dbReference type="PANTHER" id="PTHR43283:SF3">
    <property type="entry name" value="BETA-LACTAMASE FAMILY PROTEIN (AFU_ORTHOLOGUE AFUA_5G07500)"/>
    <property type="match status" value="1"/>
</dbReference>
<dbReference type="Gene3D" id="3.40.710.10">
    <property type="entry name" value="DD-peptidase/beta-lactamase superfamily"/>
    <property type="match status" value="1"/>
</dbReference>
<protein>
    <submittedName>
        <fullName evidence="2">CubicO group peptidase (Beta-lactamase class C family)</fullName>
    </submittedName>
</protein>
<evidence type="ECO:0000259" key="1">
    <source>
        <dbReference type="Pfam" id="PF00144"/>
    </source>
</evidence>
<reference evidence="2 3" key="1">
    <citation type="submission" date="2020-03" db="EMBL/GenBank/DDBJ databases">
        <title>Genomic Encyclopedia of Type Strains, Phase IV (KMG-IV): sequencing the most valuable type-strain genomes for metagenomic binning, comparative biology and taxonomic classification.</title>
        <authorList>
            <person name="Goeker M."/>
        </authorList>
    </citation>
    <scope>NUCLEOTIDE SEQUENCE [LARGE SCALE GENOMIC DNA]</scope>
    <source>
        <strain evidence="2 3">DSM 4736</strain>
    </source>
</reference>
<dbReference type="Proteomes" id="UP000587415">
    <property type="component" value="Unassembled WGS sequence"/>
</dbReference>
<dbReference type="RefSeq" id="WP_168047851.1">
    <property type="nucleotide sequence ID" value="NZ_JAATJM010000002.1"/>
</dbReference>
<dbReference type="InterPro" id="IPR001466">
    <property type="entry name" value="Beta-lactam-related"/>
</dbReference>
<evidence type="ECO:0000313" key="2">
    <source>
        <dbReference type="EMBL" id="NJC41962.1"/>
    </source>
</evidence>
<dbReference type="InterPro" id="IPR012338">
    <property type="entry name" value="Beta-lactam/transpept-like"/>
</dbReference>
<dbReference type="AlphaFoldDB" id="A0A7X6BP10"/>
<feature type="domain" description="Beta-lactamase-related" evidence="1">
    <location>
        <begin position="47"/>
        <end position="417"/>
    </location>
</feature>
<dbReference type="Pfam" id="PF00144">
    <property type="entry name" value="Beta-lactamase"/>
    <property type="match status" value="1"/>
</dbReference>
<sequence>MPERLTGTNGFITDRRALLLGAGLLGVAGCAARPPSPETTRLPQTQAVLDRYVADGLVPGATVGLQLPDDSEAWLQAGTQDHGASPAMNRDTLFRIYSMTKPVTGTAAALLIEDGKLTLDQPVTDFVPEFERLTVAIDPAKGLEARPATQTMTIRHLLTHTSGLTYNIMGDGPVQKAYRRAGVFPFTGELGAEPGDGPKVRDLDEMVRRLGEIPLLFEPGTDWDYSVSLDVMGLVVQRASGMPFPDFLQRRLFDPIGMDDTIWRLRRGDAGRLAAVYDYAGAGRRPAAGASAEAYSAPVTLFAGGAGLVSSTRDYLAFMTTLLADGRAGRVQVMKPETARLVRTNILPAGIRPDWGPEGGFGFGGLVVNSSEPNAGEYGWSGAAGTNAWLDPTNRMAGVIMVQFFNTELALVRDVREAIAADWLGTRA</sequence>
<organism evidence="2 3">
    <name type="scientific">Brevundimonas alba</name>
    <dbReference type="NCBI Taxonomy" id="74314"/>
    <lineage>
        <taxon>Bacteria</taxon>
        <taxon>Pseudomonadati</taxon>
        <taxon>Pseudomonadota</taxon>
        <taxon>Alphaproteobacteria</taxon>
        <taxon>Caulobacterales</taxon>
        <taxon>Caulobacteraceae</taxon>
        <taxon>Brevundimonas</taxon>
    </lineage>
</organism>
<dbReference type="SUPFAM" id="SSF56601">
    <property type="entry name" value="beta-lactamase/transpeptidase-like"/>
    <property type="match status" value="1"/>
</dbReference>
<proteinExistence type="predicted"/>
<dbReference type="InterPro" id="IPR050789">
    <property type="entry name" value="Diverse_Enzym_Activities"/>
</dbReference>
<dbReference type="PANTHER" id="PTHR43283">
    <property type="entry name" value="BETA-LACTAMASE-RELATED"/>
    <property type="match status" value="1"/>
</dbReference>
<evidence type="ECO:0000313" key="3">
    <source>
        <dbReference type="Proteomes" id="UP000587415"/>
    </source>
</evidence>
<keyword evidence="3" id="KW-1185">Reference proteome</keyword>
<accession>A0A7X6BP10</accession>